<dbReference type="InParanoid" id="K4A4I3"/>
<evidence type="ECO:0000313" key="1">
    <source>
        <dbReference type="EnsemblPlants" id="KQL26103"/>
    </source>
</evidence>
<proteinExistence type="predicted"/>
<dbReference type="AlphaFoldDB" id="K4A4I3"/>
<keyword evidence="2" id="KW-1185">Reference proteome</keyword>
<dbReference type="HOGENOM" id="CLU_3280440_0_0_1"/>
<protein>
    <submittedName>
        <fullName evidence="1">Uncharacterized protein</fullName>
    </submittedName>
</protein>
<dbReference type="EnsemblPlants" id="KQL26103">
    <property type="protein sequence ID" value="KQL26103"/>
    <property type="gene ID" value="SETIT_033787mg"/>
</dbReference>
<reference evidence="1" key="2">
    <citation type="submission" date="2018-08" db="UniProtKB">
        <authorList>
            <consortium name="EnsemblPlants"/>
        </authorList>
    </citation>
    <scope>IDENTIFICATION</scope>
    <source>
        <strain evidence="1">Yugu1</strain>
    </source>
</reference>
<accession>K4A4I3</accession>
<sequence length="41" mass="4827">MCHFWSSKLRMVVFSVERKAENSPLLIALRMKSLSQVHNHD</sequence>
<evidence type="ECO:0000313" key="2">
    <source>
        <dbReference type="Proteomes" id="UP000004995"/>
    </source>
</evidence>
<reference evidence="2" key="1">
    <citation type="journal article" date="2012" name="Nat. Biotechnol.">
        <title>Reference genome sequence of the model plant Setaria.</title>
        <authorList>
            <person name="Bennetzen J.L."/>
            <person name="Schmutz J."/>
            <person name="Wang H."/>
            <person name="Percifield R."/>
            <person name="Hawkins J."/>
            <person name="Pontaroli A.C."/>
            <person name="Estep M."/>
            <person name="Feng L."/>
            <person name="Vaughn J.N."/>
            <person name="Grimwood J."/>
            <person name="Jenkins J."/>
            <person name="Barry K."/>
            <person name="Lindquist E."/>
            <person name="Hellsten U."/>
            <person name="Deshpande S."/>
            <person name="Wang X."/>
            <person name="Wu X."/>
            <person name="Mitros T."/>
            <person name="Triplett J."/>
            <person name="Yang X."/>
            <person name="Ye C.Y."/>
            <person name="Mauro-Herrera M."/>
            <person name="Wang L."/>
            <person name="Li P."/>
            <person name="Sharma M."/>
            <person name="Sharma R."/>
            <person name="Ronald P.C."/>
            <person name="Panaud O."/>
            <person name="Kellogg E.A."/>
            <person name="Brutnell T.P."/>
            <person name="Doust A.N."/>
            <person name="Tuskan G.A."/>
            <person name="Rokhsar D."/>
            <person name="Devos K.M."/>
        </authorList>
    </citation>
    <scope>NUCLEOTIDE SEQUENCE [LARGE SCALE GENOMIC DNA]</scope>
    <source>
        <strain evidence="2">cv. Yugu1</strain>
    </source>
</reference>
<dbReference type="Gramene" id="KQL26103">
    <property type="protein sequence ID" value="KQL26103"/>
    <property type="gene ID" value="SETIT_033787mg"/>
</dbReference>
<dbReference type="Proteomes" id="UP000004995">
    <property type="component" value="Unassembled WGS sequence"/>
</dbReference>
<dbReference type="EMBL" id="AGNK02001280">
    <property type="status" value="NOT_ANNOTATED_CDS"/>
    <property type="molecule type" value="Genomic_DNA"/>
</dbReference>
<organism evidence="1 2">
    <name type="scientific">Setaria italica</name>
    <name type="common">Foxtail millet</name>
    <name type="synonym">Panicum italicum</name>
    <dbReference type="NCBI Taxonomy" id="4555"/>
    <lineage>
        <taxon>Eukaryota</taxon>
        <taxon>Viridiplantae</taxon>
        <taxon>Streptophyta</taxon>
        <taxon>Embryophyta</taxon>
        <taxon>Tracheophyta</taxon>
        <taxon>Spermatophyta</taxon>
        <taxon>Magnoliopsida</taxon>
        <taxon>Liliopsida</taxon>
        <taxon>Poales</taxon>
        <taxon>Poaceae</taxon>
        <taxon>PACMAD clade</taxon>
        <taxon>Panicoideae</taxon>
        <taxon>Panicodae</taxon>
        <taxon>Paniceae</taxon>
        <taxon>Cenchrinae</taxon>
        <taxon>Setaria</taxon>
    </lineage>
</organism>
<name>K4A4I3_SETIT</name>